<protein>
    <recommendedName>
        <fullName evidence="6">Lipoprotein</fullName>
    </recommendedName>
</protein>
<dbReference type="RefSeq" id="WP_143097028.1">
    <property type="nucleotide sequence ID" value="NZ_BJXR01000014.1"/>
</dbReference>
<evidence type="ECO:0000256" key="1">
    <source>
        <dbReference type="SAM" id="SignalP"/>
    </source>
</evidence>
<sequence>MRRFPAPRSSHALRGLALAVAFSCASASAQSTATPLEDNQRITEGYIAIAYELGAVLDPALQPGGASAVRPTWFTFAPNASRTGGEGMLGTAIAKRIIAAARGQPSLSVLHALQRVGLDLQLLATPEQLGLELVLRGVPTDAAASLGALITSLNTAALLDVRTLSITAARFAALYQSAPGFWPLDKVESIVLTLERTLHEGNLAIFSDIGGSGQLYLAWRRSAVGAVTPARVLTEFTLVDAVPAQAVQAYDYALAHAFDTPRPYQFDQLFPGMHYKSLLVAAFALYEQARLSTSPATRDALVAMANNYIAWREQHDMAQPVFSPASPRADEVSRVALLRIITPLLRTEFGTVVWNYADYANSQPDRDGNPLTSPPTEYNWADFWDRWNGILYAFDQAYLDPTGTWVMPEPIVDPTAPTGGS</sequence>
<reference evidence="3 4" key="1">
    <citation type="submission" date="2016-10" db="EMBL/GenBank/DDBJ databases">
        <authorList>
            <person name="Varghese N."/>
            <person name="Submissions S."/>
        </authorList>
    </citation>
    <scope>NUCLEOTIDE SEQUENCE [LARGE SCALE GENOMIC DNA]</scope>
    <source>
        <strain evidence="3 4">DSM 16525</strain>
    </source>
</reference>
<feature type="signal peptide" evidence="1">
    <location>
        <begin position="1"/>
        <end position="29"/>
    </location>
</feature>
<dbReference type="Proteomes" id="UP000321514">
    <property type="component" value="Unassembled WGS sequence"/>
</dbReference>
<evidence type="ECO:0000313" key="3">
    <source>
        <dbReference type="EMBL" id="SET59583.1"/>
    </source>
</evidence>
<accession>A0A511SX00</accession>
<comment type="caution">
    <text evidence="2">The sequence shown here is derived from an EMBL/GenBank/DDBJ whole genome shotgun (WGS) entry which is preliminary data.</text>
</comment>
<dbReference type="EMBL" id="FOIB01000002">
    <property type="protein sequence ID" value="SET59583.1"/>
    <property type="molecule type" value="Genomic_DNA"/>
</dbReference>
<evidence type="ECO:0000313" key="4">
    <source>
        <dbReference type="Proteomes" id="UP000183760"/>
    </source>
</evidence>
<name>A0A511SX00_MYXFU</name>
<keyword evidence="4" id="KW-1185">Reference proteome</keyword>
<organism evidence="2 5">
    <name type="scientific">Myxococcus fulvus</name>
    <dbReference type="NCBI Taxonomy" id="33"/>
    <lineage>
        <taxon>Bacteria</taxon>
        <taxon>Pseudomonadati</taxon>
        <taxon>Myxococcota</taxon>
        <taxon>Myxococcia</taxon>
        <taxon>Myxococcales</taxon>
        <taxon>Cystobacterineae</taxon>
        <taxon>Myxococcaceae</taxon>
        <taxon>Myxococcus</taxon>
    </lineage>
</organism>
<dbReference type="STRING" id="1334629.MFUL124B02_35345"/>
<proteinExistence type="predicted"/>
<dbReference type="AlphaFoldDB" id="A0A511SX00"/>
<feature type="chain" id="PRO_5023144840" description="Lipoprotein" evidence="1">
    <location>
        <begin position="30"/>
        <end position="421"/>
    </location>
</feature>
<dbReference type="OrthoDB" id="5489840at2"/>
<reference evidence="2 5" key="2">
    <citation type="submission" date="2019-07" db="EMBL/GenBank/DDBJ databases">
        <title>Whole genome shotgun sequence of Myxococcus fulvus NBRC 100333.</title>
        <authorList>
            <person name="Hosoyama A."/>
            <person name="Uohara A."/>
            <person name="Ohji S."/>
            <person name="Ichikawa N."/>
        </authorList>
    </citation>
    <scope>NUCLEOTIDE SEQUENCE [LARGE SCALE GENOMIC DNA]</scope>
    <source>
        <strain evidence="2 5">NBRC 100333</strain>
    </source>
</reference>
<evidence type="ECO:0000313" key="5">
    <source>
        <dbReference type="Proteomes" id="UP000321514"/>
    </source>
</evidence>
<dbReference type="Proteomes" id="UP000183760">
    <property type="component" value="Unassembled WGS sequence"/>
</dbReference>
<evidence type="ECO:0008006" key="6">
    <source>
        <dbReference type="Google" id="ProtNLM"/>
    </source>
</evidence>
<keyword evidence="1" id="KW-0732">Signal</keyword>
<gene>
    <name evidence="2" type="ORF">MFU01_11040</name>
    <name evidence="3" type="ORF">SAMN05443572_102820</name>
</gene>
<evidence type="ECO:0000313" key="2">
    <source>
        <dbReference type="EMBL" id="GEN06067.1"/>
    </source>
</evidence>
<dbReference type="EMBL" id="BJXR01000014">
    <property type="protein sequence ID" value="GEN06067.1"/>
    <property type="molecule type" value="Genomic_DNA"/>
</dbReference>